<dbReference type="PRINTS" id="PR01218">
    <property type="entry name" value="PSTLEXTENSIN"/>
</dbReference>
<protein>
    <recommendedName>
        <fullName evidence="3">B box-type domain-containing protein</fullName>
    </recommendedName>
</protein>
<dbReference type="EMBL" id="GECU01026074">
    <property type="protein sequence ID" value="JAS81632.1"/>
    <property type="molecule type" value="Transcribed_RNA"/>
</dbReference>
<feature type="compositionally biased region" description="Basic and acidic residues" evidence="1">
    <location>
        <begin position="9"/>
        <end position="22"/>
    </location>
</feature>
<feature type="compositionally biased region" description="Pro residues" evidence="1">
    <location>
        <begin position="51"/>
        <end position="72"/>
    </location>
</feature>
<dbReference type="CDD" id="cd19815">
    <property type="entry name" value="Bbox1_HOIP"/>
    <property type="match status" value="1"/>
</dbReference>
<evidence type="ECO:0000313" key="2">
    <source>
        <dbReference type="EMBL" id="JAS81632.1"/>
    </source>
</evidence>
<accession>A0A1B6I3Y7</accession>
<dbReference type="SUPFAM" id="SSF57850">
    <property type="entry name" value="RING/U-box"/>
    <property type="match status" value="1"/>
</dbReference>
<organism evidence="2">
    <name type="scientific">Homalodisca liturata</name>
    <dbReference type="NCBI Taxonomy" id="320908"/>
    <lineage>
        <taxon>Eukaryota</taxon>
        <taxon>Metazoa</taxon>
        <taxon>Ecdysozoa</taxon>
        <taxon>Arthropoda</taxon>
        <taxon>Hexapoda</taxon>
        <taxon>Insecta</taxon>
        <taxon>Pterygota</taxon>
        <taxon>Neoptera</taxon>
        <taxon>Paraneoptera</taxon>
        <taxon>Hemiptera</taxon>
        <taxon>Auchenorrhyncha</taxon>
        <taxon>Membracoidea</taxon>
        <taxon>Cicadellidae</taxon>
        <taxon>Cicadellinae</taxon>
        <taxon>Proconiini</taxon>
        <taxon>Homalodisca</taxon>
    </lineage>
</organism>
<reference evidence="2" key="1">
    <citation type="submission" date="2015-11" db="EMBL/GenBank/DDBJ databases">
        <title>De novo transcriptome assembly of four potential Pierce s Disease insect vectors from Arizona vineyards.</title>
        <authorList>
            <person name="Tassone E.E."/>
        </authorList>
    </citation>
    <scope>NUCLEOTIDE SEQUENCE</scope>
</reference>
<name>A0A1B6I3Y7_9HEMI</name>
<feature type="region of interest" description="Disordered" evidence="1">
    <location>
        <begin position="1"/>
        <end position="107"/>
    </location>
</feature>
<dbReference type="AlphaFoldDB" id="A0A1B6I3Y7"/>
<proteinExistence type="predicted"/>
<sequence>MLGGLSAPRECDMQNMKEERWRPAPVSTPSTRLRAARSMPPWMQQARGTAVPPPPPPPVVPPSPPVLPPPPDPDYEVIEFAGQQAYSNTPPPRPAPPGKPRGEGQRCDLCGSSAPAVRCAQCSQQNFCLSCDEMYHRHPKRQTHIRKPLDMGRVPTLRPPLPPKGENTSAPVPPPRRNKRSGRNTPVPPDQGPTKPALGVMGSLKRMMGGRPLPPAPPSKRTVVDLVLL</sequence>
<feature type="region of interest" description="Disordered" evidence="1">
    <location>
        <begin position="139"/>
        <end position="224"/>
    </location>
</feature>
<feature type="compositionally biased region" description="Pro residues" evidence="1">
    <location>
        <begin position="89"/>
        <end position="99"/>
    </location>
</feature>
<dbReference type="InterPro" id="IPR047543">
    <property type="entry name" value="Bbox1_RNF31-like"/>
</dbReference>
<evidence type="ECO:0000256" key="1">
    <source>
        <dbReference type="SAM" id="MobiDB-lite"/>
    </source>
</evidence>
<evidence type="ECO:0008006" key="3">
    <source>
        <dbReference type="Google" id="ProtNLM"/>
    </source>
</evidence>
<gene>
    <name evidence="2" type="ORF">g.49188</name>
</gene>
<dbReference type="InterPro" id="IPR003882">
    <property type="entry name" value="Pistil_extensin"/>
</dbReference>